<proteinExistence type="predicted"/>
<protein>
    <recommendedName>
        <fullName evidence="3">PFL family protein</fullName>
    </recommendedName>
</protein>
<dbReference type="Pfam" id="PF05167">
    <property type="entry name" value="DUF711"/>
    <property type="match status" value="1"/>
</dbReference>
<sequence>MPRTDDILSTLRMVKQENLDVRTVTMGINLFHCIDRNLETLCNNIYERITTSAKDLHSTCETVSTRYGIPIVNKRLAVTPIQRIGDGFRPEELVQIAHTLDRAAAAVGVDLIGGFSALVHSGHTQGALNLIESLPEVLSQTERVCASVNVGTTKSGINMNILSLLGKKIIEIANATSDRQGFGAAKLVVFANAPEDNPFMAGAFHGDAGADTVIHIGVSGPGVVKRGLERFLEAVPGCTLDEIASEIKCTSFRVTRVGELIGREVAARLGVKFGIVDLSLAPTPKVGDSIGEILELVGLKHVGVPGSTAVLAMLNDAVKKGGVFASSSVGGLSGAFVPVMEDASLADAAKKGFLTIEKLEAMTSVCSVGLDMVPVPGDIDPDTLAALMADEIAIGVFNNKTTATRIVPIPGKRAGEHVSFGGLFGESVIMNVPGNGCSASFVGRGGHIPAPIQSLRN</sequence>
<dbReference type="CDD" id="cd08025">
    <property type="entry name" value="RNR_PFL_like_DUF711"/>
    <property type="match status" value="1"/>
</dbReference>
<dbReference type="InterPro" id="IPR007841">
    <property type="entry name" value="UPF0210"/>
</dbReference>
<accession>A0A518CSV6</accession>
<reference evidence="1 2" key="1">
    <citation type="submission" date="2019-02" db="EMBL/GenBank/DDBJ databases">
        <title>Deep-cultivation of Planctomycetes and their phenomic and genomic characterization uncovers novel biology.</title>
        <authorList>
            <person name="Wiegand S."/>
            <person name="Jogler M."/>
            <person name="Boedeker C."/>
            <person name="Pinto D."/>
            <person name="Vollmers J."/>
            <person name="Rivas-Marin E."/>
            <person name="Kohn T."/>
            <person name="Peeters S.H."/>
            <person name="Heuer A."/>
            <person name="Rast P."/>
            <person name="Oberbeckmann S."/>
            <person name="Bunk B."/>
            <person name="Jeske O."/>
            <person name="Meyerdierks A."/>
            <person name="Storesund J.E."/>
            <person name="Kallscheuer N."/>
            <person name="Luecker S."/>
            <person name="Lage O.M."/>
            <person name="Pohl T."/>
            <person name="Merkel B.J."/>
            <person name="Hornburger P."/>
            <person name="Mueller R.-W."/>
            <person name="Bruemmer F."/>
            <person name="Labrenz M."/>
            <person name="Spormann A.M."/>
            <person name="Op den Camp H."/>
            <person name="Overmann J."/>
            <person name="Amann R."/>
            <person name="Jetten M.S.M."/>
            <person name="Mascher T."/>
            <person name="Medema M.H."/>
            <person name="Devos D.P."/>
            <person name="Kaster A.-K."/>
            <person name="Ovreas L."/>
            <person name="Rohde M."/>
            <person name="Galperin M.Y."/>
            <person name="Jogler C."/>
        </authorList>
    </citation>
    <scope>NUCLEOTIDE SEQUENCE [LARGE SCALE GENOMIC DNA]</scope>
    <source>
        <strain evidence="1 2">Pla110</strain>
    </source>
</reference>
<dbReference type="SUPFAM" id="SSF51998">
    <property type="entry name" value="PFL-like glycyl radical enzymes"/>
    <property type="match status" value="1"/>
</dbReference>
<evidence type="ECO:0000313" key="1">
    <source>
        <dbReference type="EMBL" id="QDU82264.1"/>
    </source>
</evidence>
<evidence type="ECO:0008006" key="3">
    <source>
        <dbReference type="Google" id="ProtNLM"/>
    </source>
</evidence>
<evidence type="ECO:0000313" key="2">
    <source>
        <dbReference type="Proteomes" id="UP000317178"/>
    </source>
</evidence>
<dbReference type="Gene3D" id="3.20.70.20">
    <property type="match status" value="1"/>
</dbReference>
<dbReference type="AlphaFoldDB" id="A0A518CSV6"/>
<dbReference type="RefSeq" id="WP_144998289.1">
    <property type="nucleotide sequence ID" value="NZ_CP036281.1"/>
</dbReference>
<keyword evidence="2" id="KW-1185">Reference proteome</keyword>
<organism evidence="1 2">
    <name type="scientific">Polystyrenella longa</name>
    <dbReference type="NCBI Taxonomy" id="2528007"/>
    <lineage>
        <taxon>Bacteria</taxon>
        <taxon>Pseudomonadati</taxon>
        <taxon>Planctomycetota</taxon>
        <taxon>Planctomycetia</taxon>
        <taxon>Planctomycetales</taxon>
        <taxon>Planctomycetaceae</taxon>
        <taxon>Polystyrenella</taxon>
    </lineage>
</organism>
<dbReference type="PANTHER" id="PTHR37560">
    <property type="entry name" value="UPF0210 PROTEIN SPR0218"/>
    <property type="match status" value="1"/>
</dbReference>
<gene>
    <name evidence="1" type="ORF">Pla110_40190</name>
</gene>
<dbReference type="KEGG" id="plon:Pla110_40190"/>
<name>A0A518CSV6_9PLAN</name>
<dbReference type="PANTHER" id="PTHR37560:SF1">
    <property type="entry name" value="UPF0210 PROTEIN MJ1665"/>
    <property type="match status" value="1"/>
</dbReference>
<dbReference type="Proteomes" id="UP000317178">
    <property type="component" value="Chromosome"/>
</dbReference>
<dbReference type="OrthoDB" id="9763001at2"/>
<dbReference type="NCBIfam" id="NF003700">
    <property type="entry name" value="PRK05313.1"/>
    <property type="match status" value="1"/>
</dbReference>
<dbReference type="EMBL" id="CP036281">
    <property type="protein sequence ID" value="QDU82264.1"/>
    <property type="molecule type" value="Genomic_DNA"/>
</dbReference>